<reference evidence="2" key="1">
    <citation type="journal article" date="2021" name="Nat. Commun.">
        <title>Genetic determinants of endophytism in the Arabidopsis root mycobiome.</title>
        <authorList>
            <person name="Mesny F."/>
            <person name="Miyauchi S."/>
            <person name="Thiergart T."/>
            <person name="Pickel B."/>
            <person name="Atanasova L."/>
            <person name="Karlsson M."/>
            <person name="Huettel B."/>
            <person name="Barry K.W."/>
            <person name="Haridas S."/>
            <person name="Chen C."/>
            <person name="Bauer D."/>
            <person name="Andreopoulos W."/>
            <person name="Pangilinan J."/>
            <person name="LaButti K."/>
            <person name="Riley R."/>
            <person name="Lipzen A."/>
            <person name="Clum A."/>
            <person name="Drula E."/>
            <person name="Henrissat B."/>
            <person name="Kohler A."/>
            <person name="Grigoriev I.V."/>
            <person name="Martin F.M."/>
            <person name="Hacquard S."/>
        </authorList>
    </citation>
    <scope>NUCLEOTIDE SEQUENCE</scope>
    <source>
        <strain evidence="2">MPI-CAGE-AT-0023</strain>
    </source>
</reference>
<keyword evidence="1" id="KW-0732">Signal</keyword>
<feature type="signal peptide" evidence="1">
    <location>
        <begin position="1"/>
        <end position="25"/>
    </location>
</feature>
<dbReference type="Proteomes" id="UP000720189">
    <property type="component" value="Unassembled WGS sequence"/>
</dbReference>
<evidence type="ECO:0008006" key="4">
    <source>
        <dbReference type="Google" id="ProtNLM"/>
    </source>
</evidence>
<name>A0A9P9H496_FUSRE</name>
<dbReference type="EMBL" id="JAGMUX010000008">
    <property type="protein sequence ID" value="KAH7250202.1"/>
    <property type="molecule type" value="Genomic_DNA"/>
</dbReference>
<proteinExistence type="predicted"/>
<evidence type="ECO:0000313" key="2">
    <source>
        <dbReference type="EMBL" id="KAH7250202.1"/>
    </source>
</evidence>
<dbReference type="RefSeq" id="XP_046049521.1">
    <property type="nucleotide sequence ID" value="XM_046185911.1"/>
</dbReference>
<gene>
    <name evidence="2" type="ORF">BKA55DRAFT_375231</name>
</gene>
<sequence length="92" mass="9962">MTSRYLGSCLMLCCLLLCSSACCLAVGFRSVSSLDYGAMGNSTDAYCLCDEGEKGGLSLWIVICRVERSLREVICQGQGELWPSDESSSRCL</sequence>
<keyword evidence="3" id="KW-1185">Reference proteome</keyword>
<dbReference type="AlphaFoldDB" id="A0A9P9H496"/>
<accession>A0A9P9H496</accession>
<evidence type="ECO:0000256" key="1">
    <source>
        <dbReference type="SAM" id="SignalP"/>
    </source>
</evidence>
<evidence type="ECO:0000313" key="3">
    <source>
        <dbReference type="Proteomes" id="UP000720189"/>
    </source>
</evidence>
<organism evidence="2 3">
    <name type="scientific">Fusarium redolens</name>
    <dbReference type="NCBI Taxonomy" id="48865"/>
    <lineage>
        <taxon>Eukaryota</taxon>
        <taxon>Fungi</taxon>
        <taxon>Dikarya</taxon>
        <taxon>Ascomycota</taxon>
        <taxon>Pezizomycotina</taxon>
        <taxon>Sordariomycetes</taxon>
        <taxon>Hypocreomycetidae</taxon>
        <taxon>Hypocreales</taxon>
        <taxon>Nectriaceae</taxon>
        <taxon>Fusarium</taxon>
        <taxon>Fusarium redolens species complex</taxon>
    </lineage>
</organism>
<feature type="chain" id="PRO_5040224298" description="Secreted protein" evidence="1">
    <location>
        <begin position="26"/>
        <end position="92"/>
    </location>
</feature>
<dbReference type="GeneID" id="70215865"/>
<protein>
    <recommendedName>
        <fullName evidence="4">Secreted protein</fullName>
    </recommendedName>
</protein>
<comment type="caution">
    <text evidence="2">The sequence shown here is derived from an EMBL/GenBank/DDBJ whole genome shotgun (WGS) entry which is preliminary data.</text>
</comment>